<dbReference type="EMBL" id="CAWYQH010000068">
    <property type="protein sequence ID" value="CAK8679717.1"/>
    <property type="molecule type" value="Genomic_DNA"/>
</dbReference>
<evidence type="ECO:0000313" key="2">
    <source>
        <dbReference type="EMBL" id="CAK8679717.1"/>
    </source>
</evidence>
<protein>
    <submittedName>
        <fullName evidence="2">Uncharacterized protein</fullName>
    </submittedName>
</protein>
<accession>A0ABP0FMQ6</accession>
<feature type="compositionally biased region" description="Polar residues" evidence="1">
    <location>
        <begin position="41"/>
        <end position="50"/>
    </location>
</feature>
<evidence type="ECO:0000313" key="3">
    <source>
        <dbReference type="Proteomes" id="UP001642483"/>
    </source>
</evidence>
<sequence length="88" mass="9687">MFVFLQNLAKELGMLFVKHSSKPRSTKKAAPRSAEEAAASGYQQPPTRNCQVRGHCKKNRSIGGCHKCENFLCGKCTASIQRVCKGCK</sequence>
<proteinExistence type="predicted"/>
<name>A0ABP0FMQ6_CLALP</name>
<feature type="compositionally biased region" description="Basic residues" evidence="1">
    <location>
        <begin position="20"/>
        <end position="30"/>
    </location>
</feature>
<gene>
    <name evidence="2" type="ORF">CVLEPA_LOCUS9969</name>
</gene>
<comment type="caution">
    <text evidence="2">The sequence shown here is derived from an EMBL/GenBank/DDBJ whole genome shotgun (WGS) entry which is preliminary data.</text>
</comment>
<organism evidence="2 3">
    <name type="scientific">Clavelina lepadiformis</name>
    <name type="common">Light-bulb sea squirt</name>
    <name type="synonym">Ascidia lepadiformis</name>
    <dbReference type="NCBI Taxonomy" id="159417"/>
    <lineage>
        <taxon>Eukaryota</taxon>
        <taxon>Metazoa</taxon>
        <taxon>Chordata</taxon>
        <taxon>Tunicata</taxon>
        <taxon>Ascidiacea</taxon>
        <taxon>Aplousobranchia</taxon>
        <taxon>Clavelinidae</taxon>
        <taxon>Clavelina</taxon>
    </lineage>
</organism>
<dbReference type="Proteomes" id="UP001642483">
    <property type="component" value="Unassembled WGS sequence"/>
</dbReference>
<reference evidence="2 3" key="1">
    <citation type="submission" date="2024-02" db="EMBL/GenBank/DDBJ databases">
        <authorList>
            <person name="Daric V."/>
            <person name="Darras S."/>
        </authorList>
    </citation>
    <scope>NUCLEOTIDE SEQUENCE [LARGE SCALE GENOMIC DNA]</scope>
</reference>
<keyword evidence="3" id="KW-1185">Reference proteome</keyword>
<evidence type="ECO:0000256" key="1">
    <source>
        <dbReference type="SAM" id="MobiDB-lite"/>
    </source>
</evidence>
<feature type="region of interest" description="Disordered" evidence="1">
    <location>
        <begin position="20"/>
        <end position="52"/>
    </location>
</feature>